<protein>
    <submittedName>
        <fullName evidence="2">Uncharacterized protein</fullName>
    </submittedName>
</protein>
<feature type="region of interest" description="Disordered" evidence="1">
    <location>
        <begin position="1"/>
        <end position="22"/>
    </location>
</feature>
<evidence type="ECO:0000256" key="1">
    <source>
        <dbReference type="SAM" id="MobiDB-lite"/>
    </source>
</evidence>
<proteinExistence type="predicted"/>
<accession>A0ABQ9GU52</accession>
<organism evidence="2 3">
    <name type="scientific">Dryococelus australis</name>
    <dbReference type="NCBI Taxonomy" id="614101"/>
    <lineage>
        <taxon>Eukaryota</taxon>
        <taxon>Metazoa</taxon>
        <taxon>Ecdysozoa</taxon>
        <taxon>Arthropoda</taxon>
        <taxon>Hexapoda</taxon>
        <taxon>Insecta</taxon>
        <taxon>Pterygota</taxon>
        <taxon>Neoptera</taxon>
        <taxon>Polyneoptera</taxon>
        <taxon>Phasmatodea</taxon>
        <taxon>Verophasmatodea</taxon>
        <taxon>Anareolatae</taxon>
        <taxon>Phasmatidae</taxon>
        <taxon>Eurycanthinae</taxon>
        <taxon>Dryococelus</taxon>
    </lineage>
</organism>
<sequence>MEQCRNARAGVTGDPQENPLTSDIIQHGVAPTGIEPRSPCGFTTVLSGKSSIVNLKGKASSILHDKWYLDKKNTEEEKNIRIVEAAADIIRRYIRSLVFDTIIYPAMEYLDSRQLPELLKIFLNRVIQGEVVERKNTAIGEAIMSTCRPRSYISPTLEECKLHNQGSCIVTFDQPLYAKASEIIAAAPPGELDSITLRLDGFHLLVSFMGSIGLIMSGSGIEELGCKFMLKSSVTHIISGHAFSIAVRAHVFTSQTLITMILRMENLFGVYQEKLHKLFLGV</sequence>
<reference evidence="2 3" key="1">
    <citation type="submission" date="2023-02" db="EMBL/GenBank/DDBJ databases">
        <title>LHISI_Scaffold_Assembly.</title>
        <authorList>
            <person name="Stuart O.P."/>
            <person name="Cleave R."/>
            <person name="Magrath M.J.L."/>
            <person name="Mikheyev A.S."/>
        </authorList>
    </citation>
    <scope>NUCLEOTIDE SEQUENCE [LARGE SCALE GENOMIC DNA]</scope>
    <source>
        <strain evidence="2">Daus_M_001</strain>
        <tissue evidence="2">Leg muscle</tissue>
    </source>
</reference>
<evidence type="ECO:0000313" key="3">
    <source>
        <dbReference type="Proteomes" id="UP001159363"/>
    </source>
</evidence>
<comment type="caution">
    <text evidence="2">The sequence shown here is derived from an EMBL/GenBank/DDBJ whole genome shotgun (WGS) entry which is preliminary data.</text>
</comment>
<dbReference type="Proteomes" id="UP001159363">
    <property type="component" value="Chromosome 8"/>
</dbReference>
<keyword evidence="3" id="KW-1185">Reference proteome</keyword>
<gene>
    <name evidence="2" type="ORF">PR048_023445</name>
</gene>
<dbReference type="EMBL" id="JARBHB010000009">
    <property type="protein sequence ID" value="KAJ8875550.1"/>
    <property type="molecule type" value="Genomic_DNA"/>
</dbReference>
<evidence type="ECO:0000313" key="2">
    <source>
        <dbReference type="EMBL" id="KAJ8875550.1"/>
    </source>
</evidence>
<name>A0ABQ9GU52_9NEOP</name>